<evidence type="ECO:0000313" key="4">
    <source>
        <dbReference type="EMBL" id="MBB5490649.1"/>
    </source>
</evidence>
<organism evidence="4 5">
    <name type="scientific">Nocardiopsis metallicus</name>
    <dbReference type="NCBI Taxonomy" id="179819"/>
    <lineage>
        <taxon>Bacteria</taxon>
        <taxon>Bacillati</taxon>
        <taxon>Actinomycetota</taxon>
        <taxon>Actinomycetes</taxon>
        <taxon>Streptosporangiales</taxon>
        <taxon>Nocardiopsidaceae</taxon>
        <taxon>Nocardiopsis</taxon>
    </lineage>
</organism>
<reference evidence="4 5" key="1">
    <citation type="submission" date="2020-08" db="EMBL/GenBank/DDBJ databases">
        <title>Sequencing the genomes of 1000 actinobacteria strains.</title>
        <authorList>
            <person name="Klenk H.-P."/>
        </authorList>
    </citation>
    <scope>NUCLEOTIDE SEQUENCE [LARGE SCALE GENOMIC DNA]</scope>
    <source>
        <strain evidence="4 5">DSM 44598</strain>
    </source>
</reference>
<dbReference type="InterPro" id="IPR022742">
    <property type="entry name" value="Hydrolase_4"/>
</dbReference>
<dbReference type="Proteomes" id="UP000579647">
    <property type="component" value="Unassembled WGS sequence"/>
</dbReference>
<proteinExistence type="inferred from homology"/>
<accession>A0A840W1I8</accession>
<dbReference type="Pfam" id="PF12146">
    <property type="entry name" value="Hydrolase_4"/>
    <property type="match status" value="1"/>
</dbReference>
<evidence type="ECO:0000256" key="2">
    <source>
        <dbReference type="ARBA" id="ARBA00022801"/>
    </source>
</evidence>
<evidence type="ECO:0000259" key="3">
    <source>
        <dbReference type="Pfam" id="PF12146"/>
    </source>
</evidence>
<protein>
    <submittedName>
        <fullName evidence="4">Pimeloyl-ACP methyl ester carboxylesterase</fullName>
    </submittedName>
</protein>
<sequence length="318" mass="33873">MKRGEITFRRNDDECAAWHLPAVSDRLATASGRPCVVMAHGFGGTRDAGLLRYAEGFAEAGIDAFVFDYRGFGASGGTPRQDVSVRGQRQDYHAALAAARGLTGIDPDRIVLWGTSYSGGHVLAVAARDRGVAAVVSLTPAVDGLATLAHVVRHAGFGRLLRLAGHGLRDAARSLARGRPHHVPIVGPPGSSAVMTTPDAERIIASMAGPTWINAVRARAALRVGPNRPTLFAGFVRCPLLIQVGTKDLVAPPAAARRAASKAGRWAYLREYPLGHFDVYDGPWQLRVLADQIEFLTRVLTPSNDRRLPPSAEGTLSA</sequence>
<dbReference type="Gene3D" id="3.40.50.1820">
    <property type="entry name" value="alpha/beta hydrolase"/>
    <property type="match status" value="1"/>
</dbReference>
<dbReference type="GO" id="GO:0052689">
    <property type="term" value="F:carboxylic ester hydrolase activity"/>
    <property type="evidence" value="ECO:0007669"/>
    <property type="project" value="UniProtKB-ARBA"/>
</dbReference>
<evidence type="ECO:0000313" key="5">
    <source>
        <dbReference type="Proteomes" id="UP000579647"/>
    </source>
</evidence>
<evidence type="ECO:0000256" key="1">
    <source>
        <dbReference type="ARBA" id="ARBA00008645"/>
    </source>
</evidence>
<dbReference type="AlphaFoldDB" id="A0A840W1I8"/>
<dbReference type="EMBL" id="JACHDO010000001">
    <property type="protein sequence ID" value="MBB5490649.1"/>
    <property type="molecule type" value="Genomic_DNA"/>
</dbReference>
<name>A0A840W1I8_9ACTN</name>
<dbReference type="PANTHER" id="PTHR22946">
    <property type="entry name" value="DIENELACTONE HYDROLASE DOMAIN-CONTAINING PROTEIN-RELATED"/>
    <property type="match status" value="1"/>
</dbReference>
<keyword evidence="2" id="KW-0378">Hydrolase</keyword>
<dbReference type="InterPro" id="IPR029058">
    <property type="entry name" value="AB_hydrolase_fold"/>
</dbReference>
<keyword evidence="5" id="KW-1185">Reference proteome</keyword>
<dbReference type="InterPro" id="IPR050261">
    <property type="entry name" value="FrsA_esterase"/>
</dbReference>
<dbReference type="PANTHER" id="PTHR22946:SF9">
    <property type="entry name" value="POLYKETIDE TRANSFERASE AF380"/>
    <property type="match status" value="1"/>
</dbReference>
<comment type="caution">
    <text evidence="4">The sequence shown here is derived from an EMBL/GenBank/DDBJ whole genome shotgun (WGS) entry which is preliminary data.</text>
</comment>
<dbReference type="SUPFAM" id="SSF53474">
    <property type="entry name" value="alpha/beta-Hydrolases"/>
    <property type="match status" value="1"/>
</dbReference>
<dbReference type="RefSeq" id="WP_184364209.1">
    <property type="nucleotide sequence ID" value="NZ_BAAAKM010000086.1"/>
</dbReference>
<feature type="domain" description="Serine aminopeptidase S33" evidence="3">
    <location>
        <begin position="33"/>
        <end position="265"/>
    </location>
</feature>
<comment type="similarity">
    <text evidence="1">Belongs to the AB hydrolase superfamily.</text>
</comment>
<gene>
    <name evidence="4" type="ORF">HNR07_001786</name>
</gene>